<feature type="region of interest" description="Disordered" evidence="1">
    <location>
        <begin position="100"/>
        <end position="144"/>
    </location>
</feature>
<sequence length="162" mass="17380">MRVRRKIAAARTCPGDPPGRKRPGGRPKPGPRVVRGAEGRNRMTGGARRIWRRCPALECSEQLIEVGRGVAASCVAPSSLLPSPLSYKHCSVLQTERGLRGLPRRPPLRSRGQTSSARAQFAGNITAHRTSTTEPAGATGEADSSDFSCLHAGTWADTDKAW</sequence>
<accession>A0AAV7MQ57</accession>
<evidence type="ECO:0000313" key="3">
    <source>
        <dbReference type="Proteomes" id="UP001066276"/>
    </source>
</evidence>
<dbReference type="EMBL" id="JANPWB010000013">
    <property type="protein sequence ID" value="KAJ1104905.1"/>
    <property type="molecule type" value="Genomic_DNA"/>
</dbReference>
<dbReference type="AlphaFoldDB" id="A0AAV7MQ57"/>
<name>A0AAV7MQ57_PLEWA</name>
<proteinExistence type="predicted"/>
<organism evidence="2 3">
    <name type="scientific">Pleurodeles waltl</name>
    <name type="common">Iberian ribbed newt</name>
    <dbReference type="NCBI Taxonomy" id="8319"/>
    <lineage>
        <taxon>Eukaryota</taxon>
        <taxon>Metazoa</taxon>
        <taxon>Chordata</taxon>
        <taxon>Craniata</taxon>
        <taxon>Vertebrata</taxon>
        <taxon>Euteleostomi</taxon>
        <taxon>Amphibia</taxon>
        <taxon>Batrachia</taxon>
        <taxon>Caudata</taxon>
        <taxon>Salamandroidea</taxon>
        <taxon>Salamandridae</taxon>
        <taxon>Pleurodelinae</taxon>
        <taxon>Pleurodeles</taxon>
    </lineage>
</organism>
<protein>
    <submittedName>
        <fullName evidence="2">Uncharacterized protein</fullName>
    </submittedName>
</protein>
<gene>
    <name evidence="2" type="ORF">NDU88_002313</name>
</gene>
<dbReference type="Proteomes" id="UP001066276">
    <property type="component" value="Chromosome 9"/>
</dbReference>
<feature type="region of interest" description="Disordered" evidence="1">
    <location>
        <begin position="1"/>
        <end position="39"/>
    </location>
</feature>
<evidence type="ECO:0000256" key="1">
    <source>
        <dbReference type="SAM" id="MobiDB-lite"/>
    </source>
</evidence>
<evidence type="ECO:0000313" key="2">
    <source>
        <dbReference type="EMBL" id="KAJ1104905.1"/>
    </source>
</evidence>
<reference evidence="2" key="1">
    <citation type="journal article" date="2022" name="bioRxiv">
        <title>Sequencing and chromosome-scale assembly of the giantPleurodeles waltlgenome.</title>
        <authorList>
            <person name="Brown T."/>
            <person name="Elewa A."/>
            <person name="Iarovenko S."/>
            <person name="Subramanian E."/>
            <person name="Araus A.J."/>
            <person name="Petzold A."/>
            <person name="Susuki M."/>
            <person name="Suzuki K.-i.T."/>
            <person name="Hayashi T."/>
            <person name="Toyoda A."/>
            <person name="Oliveira C."/>
            <person name="Osipova E."/>
            <person name="Leigh N.D."/>
            <person name="Simon A."/>
            <person name="Yun M.H."/>
        </authorList>
    </citation>
    <scope>NUCLEOTIDE SEQUENCE</scope>
    <source>
        <strain evidence="2">20211129_DDA</strain>
        <tissue evidence="2">Liver</tissue>
    </source>
</reference>
<keyword evidence="3" id="KW-1185">Reference proteome</keyword>
<comment type="caution">
    <text evidence="2">The sequence shown here is derived from an EMBL/GenBank/DDBJ whole genome shotgun (WGS) entry which is preliminary data.</text>
</comment>